<dbReference type="OrthoDB" id="7537227at2759"/>
<dbReference type="Pfam" id="PF16186">
    <property type="entry name" value="Arm_3"/>
    <property type="match status" value="2"/>
</dbReference>
<dbReference type="Proteomes" id="UP000670152">
    <property type="component" value="Unassembled WGS sequence"/>
</dbReference>
<dbReference type="GO" id="GO:0015031">
    <property type="term" value="P:protein transport"/>
    <property type="evidence" value="ECO:0007669"/>
    <property type="project" value="UniProtKB-KW"/>
</dbReference>
<dbReference type="SMART" id="SM00185">
    <property type="entry name" value="ARM"/>
    <property type="match status" value="12"/>
</dbReference>
<feature type="non-terminal residue" evidence="4">
    <location>
        <position position="1"/>
    </location>
</feature>
<dbReference type="InterPro" id="IPR011989">
    <property type="entry name" value="ARM-like"/>
</dbReference>
<dbReference type="Gene3D" id="1.25.10.10">
    <property type="entry name" value="Leucine-rich Repeat Variant"/>
    <property type="match status" value="2"/>
</dbReference>
<gene>
    <name evidence="4" type="primary">Kpna1</name>
    <name evidence="4" type="ORF">G6Z77_0005562</name>
</gene>
<dbReference type="AlphaFoldDB" id="A0A836GEH5"/>
<evidence type="ECO:0000256" key="1">
    <source>
        <dbReference type="ARBA" id="ARBA00010394"/>
    </source>
</evidence>
<accession>A0A836GEH5</accession>
<organism evidence="4 5">
    <name type="scientific">Acromyrmex heyeri</name>
    <dbReference type="NCBI Taxonomy" id="230685"/>
    <lineage>
        <taxon>Eukaryota</taxon>
        <taxon>Metazoa</taxon>
        <taxon>Ecdysozoa</taxon>
        <taxon>Arthropoda</taxon>
        <taxon>Hexapoda</taxon>
        <taxon>Insecta</taxon>
        <taxon>Pterygota</taxon>
        <taxon>Neoptera</taxon>
        <taxon>Endopterygota</taxon>
        <taxon>Hymenoptera</taxon>
        <taxon>Apocrita</taxon>
        <taxon>Aculeata</taxon>
        <taxon>Formicoidea</taxon>
        <taxon>Formicidae</taxon>
        <taxon>Myrmicinae</taxon>
        <taxon>Acromyrmex</taxon>
    </lineage>
</organism>
<sequence length="927" mass="104518">MSSRGNYDHILTTNFKVYIKDEELLEIKKDEMDVCRNVKEIRWIKRDLKVLKELFHVNRVLSSSDLSVLNEIANNINSSDETLQLTAFQMYTKLGRERNTVNDMIKGGILSRCIELLDSDNICLQSEVISLLAVITSRGFEESQNYIKYEAIPKLMKLLKSTSSIIVGQTLYMLGNIIDIPYARDLALEHDAISVLVDLIKPDTSVIFMDRISWLLSNLCLRNPPLSLELIKPLLPVFDRLLNSENNSIISDTCRILYYLTDGVNDNIQAIMETGILPKILDCLISKMKSIFIPAWFTVRNIVVMGDNTQRDAVISGGGLSRLRSLYWYYANWQDIIAKEILWLICKMASNTDQIQSVIDAGLLVVLVNEILFGNAKVIAIWAITTMITKATIQQFNQFVNAGILAALCNLLSSNDTNIINALTGLTKILHAAEKIGLVEKLTIMIKKIGGLDKIEDLQQHKNEKVYKKSLAIINVFFSKKTEPELPSSSTKAIVPSFLPINETVPKIVQDLPLLSDKALQILAIQVYSKLFNSKTKSFTSDILESDVLSRCIELLDSDNFVLQVELISLLTAVTTNTFSKKAQYVIKNGIISKLVKLFKSSSSNVVEQAVHSLGVIIKDRPYARDLALEQNALPSLVDLIKPDIPTESICNIVRTLTYLCKKSDSALSLELIRPVLPIFNYLFNSGNQDYVNPELRSNTCKMLSYVTYKSNHNIRAILETGILLKIFECLTSKDENILIPALQTIRNIVEMDEATESDALILADCLPYFCSLLQNYCINQNITKEIVSIIFGMINNMNQIQNVLDAGLLPPMIKIFVFVRMARKMTEWTLMDLISRATSQHLTELVNADILLALCSLLGEKNYEYIISALNGLNNIWDVAEKVNQREKLVTTFKEAGGLDKLKALQYHEHEIIYEKSMIMISSLFS</sequence>
<keyword evidence="5" id="KW-1185">Reference proteome</keyword>
<evidence type="ECO:0000256" key="3">
    <source>
        <dbReference type="ARBA" id="ARBA00022927"/>
    </source>
</evidence>
<keyword evidence="2" id="KW-0813">Transport</keyword>
<evidence type="ECO:0000313" key="4">
    <source>
        <dbReference type="EMBL" id="KAG5338964.1"/>
    </source>
</evidence>
<dbReference type="InterPro" id="IPR000225">
    <property type="entry name" value="Armadillo"/>
</dbReference>
<comment type="caution">
    <text evidence="4">The sequence shown here is derived from an EMBL/GenBank/DDBJ whole genome shotgun (WGS) entry which is preliminary data.</text>
</comment>
<comment type="similarity">
    <text evidence="1">Belongs to the importin alpha family.</text>
</comment>
<dbReference type="SUPFAM" id="SSF48371">
    <property type="entry name" value="ARM repeat"/>
    <property type="match status" value="2"/>
</dbReference>
<protein>
    <submittedName>
        <fullName evidence="4">IMA5 protein</fullName>
    </submittedName>
</protein>
<evidence type="ECO:0000256" key="2">
    <source>
        <dbReference type="ARBA" id="ARBA00022448"/>
    </source>
</evidence>
<reference evidence="4 5" key="1">
    <citation type="submission" date="2020-02" db="EMBL/GenBank/DDBJ databases">
        <title>Relaxed selection underlies rapid genomic changes in the transitions from sociality to social parasitism in ants.</title>
        <authorList>
            <person name="Bi X."/>
        </authorList>
    </citation>
    <scope>NUCLEOTIDE SEQUENCE [LARGE SCALE GENOMIC DNA]</scope>
    <source>
        <strain evidence="4">BGI-DK2014b</strain>
        <tissue evidence="4">Whole body</tissue>
    </source>
</reference>
<dbReference type="EMBL" id="JAANIB010002965">
    <property type="protein sequence ID" value="KAG5338964.1"/>
    <property type="molecule type" value="Genomic_DNA"/>
</dbReference>
<dbReference type="InterPro" id="IPR032413">
    <property type="entry name" value="Arm_3"/>
</dbReference>
<feature type="non-terminal residue" evidence="4">
    <location>
        <position position="927"/>
    </location>
</feature>
<dbReference type="PANTHER" id="PTHR23316">
    <property type="entry name" value="IMPORTIN ALPHA"/>
    <property type="match status" value="1"/>
</dbReference>
<dbReference type="InterPro" id="IPR016024">
    <property type="entry name" value="ARM-type_fold"/>
</dbReference>
<keyword evidence="3" id="KW-0653">Protein transport</keyword>
<evidence type="ECO:0000313" key="5">
    <source>
        <dbReference type="Proteomes" id="UP000670152"/>
    </source>
</evidence>
<name>A0A836GEH5_9HYME</name>
<proteinExistence type="inferred from homology"/>